<dbReference type="OMA" id="MMFARED"/>
<dbReference type="PANTHER" id="PTHR11973:SF21">
    <property type="entry name" value="IG-LIKE DOMAIN-CONTAINING PROTEIN"/>
    <property type="match status" value="1"/>
</dbReference>
<evidence type="ECO:0000256" key="1">
    <source>
        <dbReference type="ARBA" id="ARBA00004479"/>
    </source>
</evidence>
<evidence type="ECO:0000256" key="2">
    <source>
        <dbReference type="ARBA" id="ARBA00022692"/>
    </source>
</evidence>
<keyword evidence="3 6" id="KW-1133">Transmembrane helix</keyword>
<feature type="region of interest" description="Disordered" evidence="5">
    <location>
        <begin position="814"/>
        <end position="851"/>
    </location>
</feature>
<feature type="domain" description="Ig-like" evidence="8">
    <location>
        <begin position="362"/>
        <end position="440"/>
    </location>
</feature>
<keyword evidence="2 6" id="KW-0812">Transmembrane</keyword>
<feature type="region of interest" description="Disordered" evidence="5">
    <location>
        <begin position="744"/>
        <end position="789"/>
    </location>
</feature>
<dbReference type="InterPro" id="IPR007110">
    <property type="entry name" value="Ig-like_dom"/>
</dbReference>
<feature type="compositionally biased region" description="Basic and acidic residues" evidence="5">
    <location>
        <begin position="884"/>
        <end position="893"/>
    </location>
</feature>
<dbReference type="PANTHER" id="PTHR11973">
    <property type="entry name" value="CELL SURFACE GLYCOPROTEIN MUC18-RELATED"/>
    <property type="match status" value="1"/>
</dbReference>
<dbReference type="Gene3D" id="2.60.40.10">
    <property type="entry name" value="Immunoglobulins"/>
    <property type="match status" value="2"/>
</dbReference>
<evidence type="ECO:0000313" key="9">
    <source>
        <dbReference type="EMBL" id="EDO28454.1"/>
    </source>
</evidence>
<feature type="chain" id="PRO_5002715634" description="Ig-like domain-containing protein" evidence="7">
    <location>
        <begin position="22"/>
        <end position="923"/>
    </location>
</feature>
<accession>A7T6F1</accession>
<dbReference type="InterPro" id="IPR036179">
    <property type="entry name" value="Ig-like_dom_sf"/>
</dbReference>
<reference evidence="9 10" key="1">
    <citation type="journal article" date="2007" name="Science">
        <title>Sea anemone genome reveals ancestral eumetazoan gene repertoire and genomic organization.</title>
        <authorList>
            <person name="Putnam N.H."/>
            <person name="Srivastava M."/>
            <person name="Hellsten U."/>
            <person name="Dirks B."/>
            <person name="Chapman J."/>
            <person name="Salamov A."/>
            <person name="Terry A."/>
            <person name="Shapiro H."/>
            <person name="Lindquist E."/>
            <person name="Kapitonov V.V."/>
            <person name="Jurka J."/>
            <person name="Genikhovich G."/>
            <person name="Grigoriev I.V."/>
            <person name="Lucas S.M."/>
            <person name="Steele R.E."/>
            <person name="Finnerty J.R."/>
            <person name="Technau U."/>
            <person name="Martindale M.Q."/>
            <person name="Rokhsar D.S."/>
        </authorList>
    </citation>
    <scope>NUCLEOTIDE SEQUENCE [LARGE SCALE GENOMIC DNA]</scope>
    <source>
        <strain evidence="10">CH2 X CH6</strain>
    </source>
</reference>
<feature type="domain" description="Ig-like" evidence="8">
    <location>
        <begin position="198"/>
        <end position="276"/>
    </location>
</feature>
<feature type="compositionally biased region" description="Polar residues" evidence="5">
    <location>
        <begin position="764"/>
        <end position="789"/>
    </location>
</feature>
<evidence type="ECO:0000256" key="3">
    <source>
        <dbReference type="ARBA" id="ARBA00022989"/>
    </source>
</evidence>
<dbReference type="InterPro" id="IPR051116">
    <property type="entry name" value="Surface_Rcpt/Adhesion_Mol"/>
</dbReference>
<dbReference type="SMART" id="SM00409">
    <property type="entry name" value="IG"/>
    <property type="match status" value="2"/>
</dbReference>
<evidence type="ECO:0000256" key="4">
    <source>
        <dbReference type="ARBA" id="ARBA00023180"/>
    </source>
</evidence>
<dbReference type="AlphaFoldDB" id="A7T6F1"/>
<proteinExistence type="predicted"/>
<dbReference type="SUPFAM" id="SSF48726">
    <property type="entry name" value="Immunoglobulin"/>
    <property type="match status" value="3"/>
</dbReference>
<dbReference type="GO" id="GO:0005886">
    <property type="term" value="C:plasma membrane"/>
    <property type="evidence" value="ECO:0000318"/>
    <property type="project" value="GO_Central"/>
</dbReference>
<dbReference type="InterPro" id="IPR003599">
    <property type="entry name" value="Ig_sub"/>
</dbReference>
<gene>
    <name evidence="9" type="ORF">NEMVEDRAFT_v1g222990</name>
</gene>
<evidence type="ECO:0000313" key="10">
    <source>
        <dbReference type="Proteomes" id="UP000001593"/>
    </source>
</evidence>
<protein>
    <recommendedName>
        <fullName evidence="8">Ig-like domain-containing protein</fullName>
    </recommendedName>
</protein>
<evidence type="ECO:0000256" key="7">
    <source>
        <dbReference type="SAM" id="SignalP"/>
    </source>
</evidence>
<feature type="signal peptide" evidence="7">
    <location>
        <begin position="1"/>
        <end position="21"/>
    </location>
</feature>
<comment type="subcellular location">
    <subcellularLocation>
        <location evidence="1">Membrane</location>
        <topology evidence="1">Single-pass type I membrane protein</topology>
    </subcellularLocation>
</comment>
<dbReference type="InterPro" id="IPR013783">
    <property type="entry name" value="Ig-like_fold"/>
</dbReference>
<dbReference type="InParanoid" id="A7T6F1"/>
<evidence type="ECO:0000256" key="6">
    <source>
        <dbReference type="SAM" id="Phobius"/>
    </source>
</evidence>
<keyword evidence="4" id="KW-0325">Glycoprotein</keyword>
<dbReference type="Pfam" id="PF13895">
    <property type="entry name" value="Ig_2"/>
    <property type="match status" value="3"/>
</dbReference>
<dbReference type="SMART" id="SM00408">
    <property type="entry name" value="IGc2"/>
    <property type="match status" value="2"/>
</dbReference>
<dbReference type="EMBL" id="DS471546">
    <property type="protein sequence ID" value="EDO28454.1"/>
    <property type="molecule type" value="Genomic_DNA"/>
</dbReference>
<dbReference type="eggNOG" id="KOG4475">
    <property type="taxonomic scope" value="Eukaryota"/>
</dbReference>
<dbReference type="PROSITE" id="PS50835">
    <property type="entry name" value="IG_LIKE"/>
    <property type="match status" value="2"/>
</dbReference>
<feature type="transmembrane region" description="Helical" evidence="6">
    <location>
        <begin position="676"/>
        <end position="700"/>
    </location>
</feature>
<organism evidence="9 10">
    <name type="scientific">Nematostella vectensis</name>
    <name type="common">Starlet sea anemone</name>
    <dbReference type="NCBI Taxonomy" id="45351"/>
    <lineage>
        <taxon>Eukaryota</taxon>
        <taxon>Metazoa</taxon>
        <taxon>Cnidaria</taxon>
        <taxon>Anthozoa</taxon>
        <taxon>Hexacorallia</taxon>
        <taxon>Actiniaria</taxon>
        <taxon>Edwardsiidae</taxon>
        <taxon>Nematostella</taxon>
    </lineage>
</organism>
<evidence type="ECO:0000256" key="5">
    <source>
        <dbReference type="SAM" id="MobiDB-lite"/>
    </source>
</evidence>
<feature type="compositionally biased region" description="Polar residues" evidence="5">
    <location>
        <begin position="814"/>
        <end position="824"/>
    </location>
</feature>
<sequence>MGSIDLVFLVGALVCLIITSTDKPENTKMVANASFVCIGGVALFNCSAVGKPDNITYALYRNGTEFASNMNGKFVLRLNTPGVTIFTCVPGNEAGDGYSKSVTVTVKDKPENTRLSPLASSYCRSSTISFNCSATGHPRVNQYSLYLNSRHLSSRMDGVFKDILLDTLGEQLFTCVPNNTVGVGQNTTARTIVQEFRSSVSIAPARTITTSEGSYAQMTCSASAVDPSSINWVKDGVLQGKGPTLTFPSISRDQGGVYNCTVIDGCGYASTDIAVYYVDMERYPLKCIKSPAVSITIETSKTPPPDMICVTSSKKLQSHLTSKTGRRVTYEVELTSVDEAEVTCHAEGFPGSRHTFTVEFHSSVSIAPARTITTSEGSYAQMTCSASAVDPASINWVKDGVLQGKGPALTFPSISRDQGGVYNCTVIDGCGSASTDIDVYYVDMERYPLKCIKSPAVSITIETNKTPPPDMICVTSSKNLQSHLTSKTGRRVTYEVELTSVDEAEVTCHAEGFPGSRHTFTVVAATSEQTRNGSFRLTNAKYPPNDLIKTSLGKLVQESVDATCMTKVSLSYGPGSLIVYVTLTTPANVSDPFVPLKNALLQNAPRYNLTIQPSSVKLQQVNTQQAPKFDDVRPTHQRIKVTWSKPYSNAQCTIRARPLAGASVPAVEVNDQNSTIVGLAVLIAILFLVIFGLIGYIVVLKRAGLTTRKKRPEADNPGYSGFQNVAMQENANQDQHTIPEMGNYEVAPSENRGPTPDPIPQYKPMNNTPARPSNRRNVTQYDNVTQGGNVTQYEAINNNRLRDQHVPANRQYDSFNSTRMSGQNHPARRARNNTGDQGEPSYENTRKRGLPSEVYQSLQATTQHSENTQYAPLHPGTRIAARPGVRDERGVGSDIRGSEYQELHRTKATDPCYQRVDNKVTSA</sequence>
<keyword evidence="7" id="KW-0732">Signal</keyword>
<keyword evidence="10" id="KW-1185">Reference proteome</keyword>
<dbReference type="InterPro" id="IPR003598">
    <property type="entry name" value="Ig_sub2"/>
</dbReference>
<feature type="region of interest" description="Disordered" evidence="5">
    <location>
        <begin position="865"/>
        <end position="893"/>
    </location>
</feature>
<keyword evidence="6" id="KW-0472">Membrane</keyword>
<evidence type="ECO:0000259" key="8">
    <source>
        <dbReference type="PROSITE" id="PS50835"/>
    </source>
</evidence>
<dbReference type="HOGENOM" id="CLU_316257_0_0_1"/>
<dbReference type="PhylomeDB" id="A7T6F1"/>
<dbReference type="Proteomes" id="UP000001593">
    <property type="component" value="Unassembled WGS sequence"/>
</dbReference>
<name>A7T6F1_NEMVE</name>